<comment type="caution">
    <text evidence="10">The sequence shown here is derived from an EMBL/GenBank/DDBJ whole genome shotgun (WGS) entry which is preliminary data.</text>
</comment>
<evidence type="ECO:0000256" key="8">
    <source>
        <dbReference type="ARBA" id="ARBA00037998"/>
    </source>
</evidence>
<dbReference type="InterPro" id="IPR052157">
    <property type="entry name" value="BCAA_transport_permease"/>
</dbReference>
<keyword evidence="7 9" id="KW-0472">Membrane</keyword>
<feature type="transmembrane region" description="Helical" evidence="9">
    <location>
        <begin position="91"/>
        <end position="109"/>
    </location>
</feature>
<feature type="transmembrane region" description="Helical" evidence="9">
    <location>
        <begin position="177"/>
        <end position="207"/>
    </location>
</feature>
<evidence type="ECO:0000256" key="3">
    <source>
        <dbReference type="ARBA" id="ARBA00022475"/>
    </source>
</evidence>
<dbReference type="PANTHER" id="PTHR11795:SF447">
    <property type="entry name" value="ABC TRANSPORTER PERMEASE PROTEIN"/>
    <property type="match status" value="1"/>
</dbReference>
<dbReference type="PANTHER" id="PTHR11795">
    <property type="entry name" value="BRANCHED-CHAIN AMINO ACID TRANSPORT SYSTEM PERMEASE PROTEIN LIVH"/>
    <property type="match status" value="1"/>
</dbReference>
<keyword evidence="3" id="KW-1003">Cell membrane</keyword>
<dbReference type="EMBL" id="BMKS01000008">
    <property type="protein sequence ID" value="GGG39624.1"/>
    <property type="molecule type" value="Genomic_DNA"/>
</dbReference>
<dbReference type="InterPro" id="IPR001851">
    <property type="entry name" value="ABC_transp_permease"/>
</dbReference>
<feature type="transmembrane region" description="Helical" evidence="9">
    <location>
        <begin position="61"/>
        <end position="79"/>
    </location>
</feature>
<evidence type="ECO:0000313" key="10">
    <source>
        <dbReference type="EMBL" id="GGG39624.1"/>
    </source>
</evidence>
<sequence length="286" mass="29488">MLANLATLALNGLAWGLIVALIALGLSIIFGLLDVINVAHGDLFMVGGVLAWTAVETTGSFAAALVVVPLLGMALGLATERFAIRPILRNPALTIVSTFGLSLILQEAVRATFGPAPRRLMAPLPGTLPVFGTNYEIYRLAAAVAAALALAAFFLFQQRTRFGTWMRAVRHDRETALTLGIPVARVQLLTFALGAALALLGGVIAAPITTVDFRAGVEILPACFMAVVIGGLGNLPGTAAAAVLLAVTEGVVSGLSDPTAARITSLCLMSAVLLLRPQGLFAGAAR</sequence>
<evidence type="ECO:0000256" key="4">
    <source>
        <dbReference type="ARBA" id="ARBA00022692"/>
    </source>
</evidence>
<evidence type="ECO:0000256" key="2">
    <source>
        <dbReference type="ARBA" id="ARBA00022448"/>
    </source>
</evidence>
<proteinExistence type="inferred from homology"/>
<reference evidence="10 11" key="1">
    <citation type="journal article" date="2014" name="Int. J. Syst. Evol. Microbiol.">
        <title>Complete genome sequence of Corynebacterium casei LMG S-19264T (=DSM 44701T), isolated from a smear-ripened cheese.</title>
        <authorList>
            <consortium name="US DOE Joint Genome Institute (JGI-PGF)"/>
            <person name="Walter F."/>
            <person name="Albersmeier A."/>
            <person name="Kalinowski J."/>
            <person name="Ruckert C."/>
        </authorList>
    </citation>
    <scope>NUCLEOTIDE SEQUENCE [LARGE SCALE GENOMIC DNA]</scope>
    <source>
        <strain evidence="10 11">CGMCC 1.16330</strain>
    </source>
</reference>
<comment type="subcellular location">
    <subcellularLocation>
        <location evidence="1">Cell membrane</location>
        <topology evidence="1">Multi-pass membrane protein</topology>
    </subcellularLocation>
</comment>
<dbReference type="Proteomes" id="UP000597507">
    <property type="component" value="Unassembled WGS sequence"/>
</dbReference>
<accession>A0A8J3ED56</accession>
<keyword evidence="11" id="KW-1185">Reference proteome</keyword>
<dbReference type="CDD" id="cd06582">
    <property type="entry name" value="TM_PBP1_LivH_like"/>
    <property type="match status" value="1"/>
</dbReference>
<keyword evidence="6 9" id="KW-1133">Transmembrane helix</keyword>
<organism evidence="10 11">
    <name type="scientific">Caldovatus sediminis</name>
    <dbReference type="NCBI Taxonomy" id="2041189"/>
    <lineage>
        <taxon>Bacteria</taxon>
        <taxon>Pseudomonadati</taxon>
        <taxon>Pseudomonadota</taxon>
        <taxon>Alphaproteobacteria</taxon>
        <taxon>Acetobacterales</taxon>
        <taxon>Roseomonadaceae</taxon>
        <taxon>Caldovatus</taxon>
    </lineage>
</organism>
<dbReference type="RefSeq" id="WP_229678039.1">
    <property type="nucleotide sequence ID" value="NZ_BMKS01000008.1"/>
</dbReference>
<dbReference type="Pfam" id="PF02653">
    <property type="entry name" value="BPD_transp_2"/>
    <property type="match status" value="1"/>
</dbReference>
<keyword evidence="2" id="KW-0813">Transport</keyword>
<feature type="transmembrane region" description="Helical" evidence="9">
    <location>
        <begin position="137"/>
        <end position="156"/>
    </location>
</feature>
<evidence type="ECO:0000313" key="11">
    <source>
        <dbReference type="Proteomes" id="UP000597507"/>
    </source>
</evidence>
<dbReference type="GO" id="GO:0022857">
    <property type="term" value="F:transmembrane transporter activity"/>
    <property type="evidence" value="ECO:0007669"/>
    <property type="project" value="InterPro"/>
</dbReference>
<gene>
    <name evidence="10" type="ORF">GCM10010964_29000</name>
</gene>
<dbReference type="AlphaFoldDB" id="A0A8J3ED56"/>
<protein>
    <submittedName>
        <fullName evidence="10">Branched-chain amino acid ABC transporter permease</fullName>
    </submittedName>
</protein>
<evidence type="ECO:0000256" key="1">
    <source>
        <dbReference type="ARBA" id="ARBA00004651"/>
    </source>
</evidence>
<keyword evidence="4 9" id="KW-0812">Transmembrane</keyword>
<evidence type="ECO:0000256" key="6">
    <source>
        <dbReference type="ARBA" id="ARBA00022989"/>
    </source>
</evidence>
<name>A0A8J3ED56_9PROT</name>
<feature type="transmembrane region" description="Helical" evidence="9">
    <location>
        <begin position="219"/>
        <end position="247"/>
    </location>
</feature>
<dbReference type="GO" id="GO:0006865">
    <property type="term" value="P:amino acid transport"/>
    <property type="evidence" value="ECO:0007669"/>
    <property type="project" value="UniProtKB-KW"/>
</dbReference>
<evidence type="ECO:0000256" key="5">
    <source>
        <dbReference type="ARBA" id="ARBA00022970"/>
    </source>
</evidence>
<evidence type="ECO:0000256" key="7">
    <source>
        <dbReference type="ARBA" id="ARBA00023136"/>
    </source>
</evidence>
<comment type="similarity">
    <text evidence="8">Belongs to the binding-protein-dependent transport system permease family. LivHM subfamily.</text>
</comment>
<keyword evidence="5" id="KW-0029">Amino-acid transport</keyword>
<dbReference type="GO" id="GO:0005886">
    <property type="term" value="C:plasma membrane"/>
    <property type="evidence" value="ECO:0007669"/>
    <property type="project" value="UniProtKB-SubCell"/>
</dbReference>
<feature type="transmembrane region" description="Helical" evidence="9">
    <location>
        <begin position="12"/>
        <end position="33"/>
    </location>
</feature>
<evidence type="ECO:0000256" key="9">
    <source>
        <dbReference type="SAM" id="Phobius"/>
    </source>
</evidence>